<evidence type="ECO:0000313" key="3">
    <source>
        <dbReference type="Proteomes" id="UP000244978"/>
    </source>
</evidence>
<keyword evidence="3" id="KW-1185">Reference proteome</keyword>
<proteinExistence type="predicted"/>
<feature type="domain" description="YlxR" evidence="1">
    <location>
        <begin position="5"/>
        <end position="67"/>
    </location>
</feature>
<dbReference type="InterPro" id="IPR007393">
    <property type="entry name" value="YlxR_dom"/>
</dbReference>
<name>A0A2U1SXA3_9MICO</name>
<dbReference type="Pfam" id="PF04296">
    <property type="entry name" value="YlxR"/>
    <property type="match status" value="1"/>
</dbReference>
<dbReference type="Proteomes" id="UP000244978">
    <property type="component" value="Unassembled WGS sequence"/>
</dbReference>
<dbReference type="KEGG" id="salc:C2138_04225"/>
<dbReference type="PANTHER" id="PTHR34215:SF1">
    <property type="entry name" value="YLXR DOMAIN-CONTAINING PROTEIN"/>
    <property type="match status" value="1"/>
</dbReference>
<reference evidence="3" key="1">
    <citation type="submission" date="2018-04" db="EMBL/GenBank/DDBJ databases">
        <authorList>
            <person name="Liu S."/>
            <person name="Wang Z."/>
            <person name="Li J."/>
        </authorList>
    </citation>
    <scope>NUCLEOTIDE SEQUENCE [LARGE SCALE GENOMIC DNA]</scope>
    <source>
        <strain evidence="3">S1194</strain>
    </source>
</reference>
<dbReference type="SUPFAM" id="SSF64376">
    <property type="entry name" value="YlxR-like"/>
    <property type="match status" value="1"/>
</dbReference>
<organism evidence="2 3">
    <name type="scientific">Homoserinimonas hongtaonis</name>
    <dbReference type="NCBI Taxonomy" id="2079791"/>
    <lineage>
        <taxon>Bacteria</taxon>
        <taxon>Bacillati</taxon>
        <taxon>Actinomycetota</taxon>
        <taxon>Actinomycetes</taxon>
        <taxon>Micrococcales</taxon>
        <taxon>Microbacteriaceae</taxon>
        <taxon>Homoserinimonas</taxon>
    </lineage>
</organism>
<dbReference type="InterPro" id="IPR035931">
    <property type="entry name" value="YlxR-like_sf"/>
</dbReference>
<dbReference type="InterPro" id="IPR037465">
    <property type="entry name" value="YlxR"/>
</dbReference>
<sequence>MEPVRTCLGCRKRDSQSSMVRLVERDGRAVADASGTAPGRGAWVHPTVECVDSSLKRRAFGRALRADGSLDVSGVREGVLALHQSESPHEAP</sequence>
<dbReference type="Gene3D" id="3.30.1230.10">
    <property type="entry name" value="YlxR-like"/>
    <property type="match status" value="1"/>
</dbReference>
<gene>
    <name evidence="2" type="ORF">DF220_12935</name>
</gene>
<protein>
    <submittedName>
        <fullName evidence="2">YlxR family protein</fullName>
    </submittedName>
</protein>
<evidence type="ECO:0000313" key="2">
    <source>
        <dbReference type="EMBL" id="PWB96260.1"/>
    </source>
</evidence>
<evidence type="ECO:0000259" key="1">
    <source>
        <dbReference type="Pfam" id="PF04296"/>
    </source>
</evidence>
<accession>A0A2U1SXA3</accession>
<dbReference type="EMBL" id="QEEX01000002">
    <property type="protein sequence ID" value="PWB96260.1"/>
    <property type="molecule type" value="Genomic_DNA"/>
</dbReference>
<dbReference type="PANTHER" id="PTHR34215">
    <property type="entry name" value="BLL0784 PROTEIN"/>
    <property type="match status" value="1"/>
</dbReference>
<comment type="caution">
    <text evidence="2">The sequence shown here is derived from an EMBL/GenBank/DDBJ whole genome shotgun (WGS) entry which is preliminary data.</text>
</comment>
<dbReference type="OrthoDB" id="5244965at2"/>
<dbReference type="AlphaFoldDB" id="A0A2U1SXA3"/>